<proteinExistence type="predicted"/>
<accession>A0A644X473</accession>
<comment type="caution">
    <text evidence="2">The sequence shown here is derived from an EMBL/GenBank/DDBJ whole genome shotgun (WGS) entry which is preliminary data.</text>
</comment>
<evidence type="ECO:0008006" key="3">
    <source>
        <dbReference type="Google" id="ProtNLM"/>
    </source>
</evidence>
<dbReference type="EMBL" id="VSSQ01001715">
    <property type="protein sequence ID" value="MPM10598.1"/>
    <property type="molecule type" value="Genomic_DNA"/>
</dbReference>
<keyword evidence="1" id="KW-0812">Transmembrane</keyword>
<name>A0A644X473_9ZZZZ</name>
<evidence type="ECO:0000256" key="1">
    <source>
        <dbReference type="SAM" id="Phobius"/>
    </source>
</evidence>
<organism evidence="2">
    <name type="scientific">bioreactor metagenome</name>
    <dbReference type="NCBI Taxonomy" id="1076179"/>
    <lineage>
        <taxon>unclassified sequences</taxon>
        <taxon>metagenomes</taxon>
        <taxon>ecological metagenomes</taxon>
    </lineage>
</organism>
<sequence length="168" mass="19225">MRKLAAGAGALSLILFVLILALYEYIPQTIPVLRGIEAEKSLFLSIRILVINILTLAAFLILAKSIYRSQQDYELNTYGAWILIFIMVKMLLEFVGLLYESFLNLQMYILLAGVVLLGFYGLSRHRYLFGKEFWKPIRFLESEKIILTILLITYIAVNIPVVSMISNQ</sequence>
<feature type="transmembrane region" description="Helical" evidence="1">
    <location>
        <begin position="45"/>
        <end position="63"/>
    </location>
</feature>
<reference evidence="2" key="1">
    <citation type="submission" date="2019-08" db="EMBL/GenBank/DDBJ databases">
        <authorList>
            <person name="Kucharzyk K."/>
            <person name="Murdoch R.W."/>
            <person name="Higgins S."/>
            <person name="Loffler F."/>
        </authorList>
    </citation>
    <scope>NUCLEOTIDE SEQUENCE</scope>
</reference>
<feature type="transmembrane region" description="Helical" evidence="1">
    <location>
        <begin position="105"/>
        <end position="123"/>
    </location>
</feature>
<dbReference type="AlphaFoldDB" id="A0A644X473"/>
<protein>
    <recommendedName>
        <fullName evidence="3">DUF4271 domain-containing protein</fullName>
    </recommendedName>
</protein>
<feature type="transmembrane region" description="Helical" evidence="1">
    <location>
        <begin position="75"/>
        <end position="99"/>
    </location>
</feature>
<feature type="transmembrane region" description="Helical" evidence="1">
    <location>
        <begin position="144"/>
        <end position="165"/>
    </location>
</feature>
<keyword evidence="1" id="KW-0472">Membrane</keyword>
<keyword evidence="1" id="KW-1133">Transmembrane helix</keyword>
<evidence type="ECO:0000313" key="2">
    <source>
        <dbReference type="EMBL" id="MPM10598.1"/>
    </source>
</evidence>
<gene>
    <name evidence="2" type="ORF">SDC9_56930</name>
</gene>